<keyword evidence="3" id="KW-1185">Reference proteome</keyword>
<protein>
    <submittedName>
        <fullName evidence="2">MarR family transcriptional regulator</fullName>
    </submittedName>
</protein>
<gene>
    <name evidence="2" type="ORF">M4486_16475</name>
</gene>
<dbReference type="Proteomes" id="UP001055868">
    <property type="component" value="Chromosome"/>
</dbReference>
<accession>A0ABY4N512</accession>
<feature type="domain" description="HTH marR-type" evidence="1">
    <location>
        <begin position="15"/>
        <end position="150"/>
    </location>
</feature>
<dbReference type="SUPFAM" id="SSF46785">
    <property type="entry name" value="Winged helix' DNA-binding domain"/>
    <property type="match status" value="1"/>
</dbReference>
<dbReference type="InterPro" id="IPR036390">
    <property type="entry name" value="WH_DNA-bd_sf"/>
</dbReference>
<dbReference type="SMART" id="SM00347">
    <property type="entry name" value="HTH_MARR"/>
    <property type="match status" value="1"/>
</dbReference>
<reference evidence="2" key="1">
    <citation type="submission" date="2022-05" db="EMBL/GenBank/DDBJ databases">
        <title>Genomic analysis of Brachybacterium sp. CBA3104.</title>
        <authorList>
            <person name="Roh S.W."/>
            <person name="Kim Y.B."/>
            <person name="Kim Y."/>
        </authorList>
    </citation>
    <scope>NUCLEOTIDE SEQUENCE</scope>
    <source>
        <strain evidence="2">CBA3104</strain>
    </source>
</reference>
<sequence>MPDETQKTSAPGGDALPLLALLQRGLRVLTDEFVQRMGVAGVDPITPAHAIVLMHLGQESPLTVAELARRADVTRQTMHRAVMQLVDEGILTSAPGTGFPRSTRIGLTEAGERRRDLARGILDELDRELAEEVGQGVVEELRGALGRVWGRAASGG</sequence>
<proteinExistence type="predicted"/>
<name>A0ABY4N512_9MICO</name>
<dbReference type="PROSITE" id="PS50995">
    <property type="entry name" value="HTH_MARR_2"/>
    <property type="match status" value="1"/>
</dbReference>
<dbReference type="InterPro" id="IPR036388">
    <property type="entry name" value="WH-like_DNA-bd_sf"/>
</dbReference>
<dbReference type="Pfam" id="PF12802">
    <property type="entry name" value="MarR_2"/>
    <property type="match status" value="1"/>
</dbReference>
<dbReference type="EMBL" id="CP097218">
    <property type="protein sequence ID" value="UQN29206.1"/>
    <property type="molecule type" value="Genomic_DNA"/>
</dbReference>
<dbReference type="RefSeq" id="WP_249478376.1">
    <property type="nucleotide sequence ID" value="NZ_CP097218.1"/>
</dbReference>
<organism evidence="2 3">
    <name type="scientific">Brachybacterium kimchii</name>
    <dbReference type="NCBI Taxonomy" id="2942909"/>
    <lineage>
        <taxon>Bacteria</taxon>
        <taxon>Bacillati</taxon>
        <taxon>Actinomycetota</taxon>
        <taxon>Actinomycetes</taxon>
        <taxon>Micrococcales</taxon>
        <taxon>Dermabacteraceae</taxon>
        <taxon>Brachybacterium</taxon>
    </lineage>
</organism>
<dbReference type="Gene3D" id="1.10.10.10">
    <property type="entry name" value="Winged helix-like DNA-binding domain superfamily/Winged helix DNA-binding domain"/>
    <property type="match status" value="1"/>
</dbReference>
<evidence type="ECO:0000313" key="3">
    <source>
        <dbReference type="Proteomes" id="UP001055868"/>
    </source>
</evidence>
<dbReference type="InterPro" id="IPR000835">
    <property type="entry name" value="HTH_MarR-typ"/>
</dbReference>
<evidence type="ECO:0000313" key="2">
    <source>
        <dbReference type="EMBL" id="UQN29206.1"/>
    </source>
</evidence>
<evidence type="ECO:0000259" key="1">
    <source>
        <dbReference type="PROSITE" id="PS50995"/>
    </source>
</evidence>